<dbReference type="InterPro" id="IPR042089">
    <property type="entry name" value="Peptidase_M13_dom_2"/>
</dbReference>
<dbReference type="GO" id="GO:0006508">
    <property type="term" value="P:proteolysis"/>
    <property type="evidence" value="ECO:0007669"/>
    <property type="project" value="InterPro"/>
</dbReference>
<accession>A0A9J6H7W3</accession>
<evidence type="ECO:0000313" key="2">
    <source>
        <dbReference type="EMBL" id="KAH9383340.1"/>
    </source>
</evidence>
<protein>
    <recommendedName>
        <fullName evidence="1">Peptidase M13 N-terminal domain-containing protein</fullName>
    </recommendedName>
</protein>
<comment type="caution">
    <text evidence="2">The sequence shown here is derived from an EMBL/GenBank/DDBJ whole genome shotgun (WGS) entry which is preliminary data.</text>
</comment>
<dbReference type="VEuPathDB" id="VectorBase:HLOH_056274"/>
<dbReference type="InterPro" id="IPR008753">
    <property type="entry name" value="Peptidase_M13_N"/>
</dbReference>
<dbReference type="EMBL" id="JABSTR010001061">
    <property type="protein sequence ID" value="KAH9383340.1"/>
    <property type="molecule type" value="Genomic_DNA"/>
</dbReference>
<sequence>MDDSRAMDWYRESVGRAIRVLYRGHEQDKIVDALLEIERRLARAIESLPTRKSAPFYRVTLGSVPGGVLWDWVSFLNGVLKGSAAAGAHQPVAVRSMLFLHRLARITHDTPAAVLLNYLGYRLLVAVAPFLQSPATEHLVPLSVEGLRIPGMERLQACGQLAEKVFGAALTVMLRHATPGLHHADMARKMVGLVNSAADALERFLKQDVLPMHVPRFLHHVLRGLFATVADMQVRIPGEEAQVSLANALYAIQTSTSFALYTVRVSTTTLQPSRDGVPIEFRVWTVL</sequence>
<evidence type="ECO:0000313" key="3">
    <source>
        <dbReference type="Proteomes" id="UP000821853"/>
    </source>
</evidence>
<dbReference type="Pfam" id="PF05649">
    <property type="entry name" value="Peptidase_M13_N"/>
    <property type="match status" value="1"/>
</dbReference>
<evidence type="ECO:0000259" key="1">
    <source>
        <dbReference type="Pfam" id="PF05649"/>
    </source>
</evidence>
<gene>
    <name evidence="2" type="ORF">HPB48_024555</name>
</gene>
<name>A0A9J6H7W3_HAELO</name>
<dbReference type="AlphaFoldDB" id="A0A9J6H7W3"/>
<dbReference type="Gene3D" id="1.10.1380.10">
    <property type="entry name" value="Neutral endopeptidase , domain2"/>
    <property type="match status" value="1"/>
</dbReference>
<dbReference type="SUPFAM" id="SSF55486">
    <property type="entry name" value="Metalloproteases ('zincins'), catalytic domain"/>
    <property type="match status" value="1"/>
</dbReference>
<keyword evidence="3" id="KW-1185">Reference proteome</keyword>
<dbReference type="OrthoDB" id="6493825at2759"/>
<proteinExistence type="predicted"/>
<feature type="domain" description="Peptidase M13 N-terminal" evidence="1">
    <location>
        <begin position="5"/>
        <end position="194"/>
    </location>
</feature>
<organism evidence="2 3">
    <name type="scientific">Haemaphysalis longicornis</name>
    <name type="common">Bush tick</name>
    <dbReference type="NCBI Taxonomy" id="44386"/>
    <lineage>
        <taxon>Eukaryota</taxon>
        <taxon>Metazoa</taxon>
        <taxon>Ecdysozoa</taxon>
        <taxon>Arthropoda</taxon>
        <taxon>Chelicerata</taxon>
        <taxon>Arachnida</taxon>
        <taxon>Acari</taxon>
        <taxon>Parasitiformes</taxon>
        <taxon>Ixodida</taxon>
        <taxon>Ixodoidea</taxon>
        <taxon>Ixodidae</taxon>
        <taxon>Haemaphysalinae</taxon>
        <taxon>Haemaphysalis</taxon>
    </lineage>
</organism>
<dbReference type="Proteomes" id="UP000821853">
    <property type="component" value="Unassembled WGS sequence"/>
</dbReference>
<reference evidence="2 3" key="1">
    <citation type="journal article" date="2020" name="Cell">
        <title>Large-Scale Comparative Analyses of Tick Genomes Elucidate Their Genetic Diversity and Vector Capacities.</title>
        <authorList>
            <consortium name="Tick Genome and Microbiome Consortium (TIGMIC)"/>
            <person name="Jia N."/>
            <person name="Wang J."/>
            <person name="Shi W."/>
            <person name="Du L."/>
            <person name="Sun Y."/>
            <person name="Zhan W."/>
            <person name="Jiang J.F."/>
            <person name="Wang Q."/>
            <person name="Zhang B."/>
            <person name="Ji P."/>
            <person name="Bell-Sakyi L."/>
            <person name="Cui X.M."/>
            <person name="Yuan T.T."/>
            <person name="Jiang B.G."/>
            <person name="Yang W.F."/>
            <person name="Lam T.T."/>
            <person name="Chang Q.C."/>
            <person name="Ding S.J."/>
            <person name="Wang X.J."/>
            <person name="Zhu J.G."/>
            <person name="Ruan X.D."/>
            <person name="Zhao L."/>
            <person name="Wei J.T."/>
            <person name="Ye R.Z."/>
            <person name="Que T.C."/>
            <person name="Du C.H."/>
            <person name="Zhou Y.H."/>
            <person name="Cheng J.X."/>
            <person name="Dai P.F."/>
            <person name="Guo W.B."/>
            <person name="Han X.H."/>
            <person name="Huang E.J."/>
            <person name="Li L.F."/>
            <person name="Wei W."/>
            <person name="Gao Y.C."/>
            <person name="Liu J.Z."/>
            <person name="Shao H.Z."/>
            <person name="Wang X."/>
            <person name="Wang C.C."/>
            <person name="Yang T.C."/>
            <person name="Huo Q.B."/>
            <person name="Li W."/>
            <person name="Chen H.Y."/>
            <person name="Chen S.E."/>
            <person name="Zhou L.G."/>
            <person name="Ni X.B."/>
            <person name="Tian J.H."/>
            <person name="Sheng Y."/>
            <person name="Liu T."/>
            <person name="Pan Y.S."/>
            <person name="Xia L.Y."/>
            <person name="Li J."/>
            <person name="Zhao F."/>
            <person name="Cao W.C."/>
        </authorList>
    </citation>
    <scope>NUCLEOTIDE SEQUENCE [LARGE SCALE GENOMIC DNA]</scope>
    <source>
        <strain evidence="2">HaeL-2018</strain>
    </source>
</reference>